<feature type="transmembrane region" description="Helical" evidence="1">
    <location>
        <begin position="42"/>
        <end position="60"/>
    </location>
</feature>
<accession>A0A979GSL3</accession>
<organism evidence="2 3">
    <name type="scientific">Chitinophaga pinensis (strain ATCC 43595 / DSM 2588 / LMG 13176 / NBRC 15968 / NCIMB 11800 / UQM 2034)</name>
    <dbReference type="NCBI Taxonomy" id="485918"/>
    <lineage>
        <taxon>Bacteria</taxon>
        <taxon>Pseudomonadati</taxon>
        <taxon>Bacteroidota</taxon>
        <taxon>Chitinophagia</taxon>
        <taxon>Chitinophagales</taxon>
        <taxon>Chitinophagaceae</taxon>
        <taxon>Chitinophaga</taxon>
    </lineage>
</organism>
<name>A0A979GSL3_CHIPD</name>
<dbReference type="AlphaFoldDB" id="A0A979GSL3"/>
<keyword evidence="1" id="KW-1133">Transmembrane helix</keyword>
<dbReference type="KEGG" id="cpi:Cpin_5736"/>
<feature type="transmembrane region" description="Helical" evidence="1">
    <location>
        <begin position="66"/>
        <end position="85"/>
    </location>
</feature>
<evidence type="ECO:0008006" key="4">
    <source>
        <dbReference type="Google" id="ProtNLM"/>
    </source>
</evidence>
<feature type="transmembrane region" description="Helical" evidence="1">
    <location>
        <begin position="120"/>
        <end position="142"/>
    </location>
</feature>
<feature type="transmembrane region" description="Helical" evidence="1">
    <location>
        <begin position="97"/>
        <end position="114"/>
    </location>
</feature>
<dbReference type="OrthoDB" id="5984490at2"/>
<evidence type="ECO:0000313" key="3">
    <source>
        <dbReference type="Proteomes" id="UP000002215"/>
    </source>
</evidence>
<dbReference type="Proteomes" id="UP000002215">
    <property type="component" value="Chromosome"/>
</dbReference>
<evidence type="ECO:0000256" key="1">
    <source>
        <dbReference type="SAM" id="Phobius"/>
    </source>
</evidence>
<keyword evidence="1" id="KW-0812">Transmembrane</keyword>
<sequence>MEIVHHLNIGIHVIAGILALITGIAAVIVSKRSRRHRQLGRFFMYLMIVVITTGLAGVLMFNRNHFLLVITLLSGYNCFSGIRAIRRLGQAPVMLDYIVPLIALSSGAYYLYYVQHAGLYWAPVIIYSTLGALFIVCVYDLCRGLLTAGMRRRMVMYEHVYKMFGALSALFSAFTGTVLPQYKPYSQFLPSMVGFIATIIIFILLATRRLSFQQKTALQIN</sequence>
<reference evidence="3" key="1">
    <citation type="submission" date="2009-08" db="EMBL/GenBank/DDBJ databases">
        <title>The complete genome of Chitinophaga pinensis DSM 2588.</title>
        <authorList>
            <consortium name="US DOE Joint Genome Institute (JGI-PGF)"/>
            <person name="Lucas S."/>
            <person name="Copeland A."/>
            <person name="Lapidus A."/>
            <person name="Glavina del Rio T."/>
            <person name="Dalin E."/>
            <person name="Tice H."/>
            <person name="Bruce D."/>
            <person name="Goodwin L."/>
            <person name="Pitluck S."/>
            <person name="Kyrpides N."/>
            <person name="Mavromatis K."/>
            <person name="Ivanova N."/>
            <person name="Mikhailova N."/>
            <person name="Sims D."/>
            <person name="Meinche L."/>
            <person name="Brettin T."/>
            <person name="Detter J.C."/>
            <person name="Han C."/>
            <person name="Larimer F."/>
            <person name="Land M."/>
            <person name="Hauser L."/>
            <person name="Markowitz V."/>
            <person name="Cheng J.-F."/>
            <person name="Hugenholtz P."/>
            <person name="Woyke T."/>
            <person name="Wu D."/>
            <person name="Spring S."/>
            <person name="Klenk H.-P."/>
            <person name="Eisen J.A."/>
        </authorList>
    </citation>
    <scope>NUCLEOTIDE SEQUENCE [LARGE SCALE GENOMIC DNA]</scope>
    <source>
        <strain evidence="3">ATCC 43595 / DSM 2588 / LMG 13176 / NBRC 15968 / NCIMB 11800 / UQM 2034</strain>
    </source>
</reference>
<feature type="transmembrane region" description="Helical" evidence="1">
    <location>
        <begin position="163"/>
        <end position="182"/>
    </location>
</feature>
<feature type="transmembrane region" description="Helical" evidence="1">
    <location>
        <begin position="188"/>
        <end position="206"/>
    </location>
</feature>
<dbReference type="RefSeq" id="WP_012793324.1">
    <property type="nucleotide sequence ID" value="NC_013132.1"/>
</dbReference>
<evidence type="ECO:0000313" key="2">
    <source>
        <dbReference type="EMBL" id="ACU63157.1"/>
    </source>
</evidence>
<reference evidence="2 3" key="2">
    <citation type="journal article" date="2010" name="Stand. Genomic Sci.">
        <title>Complete genome sequence of Chitinophaga pinensis type strain (UQM 2034).</title>
        <authorList>
            <person name="Glavina Del Rio T."/>
            <person name="Abt B."/>
            <person name="Spring S."/>
            <person name="Lapidus A."/>
            <person name="Nolan M."/>
            <person name="Tice H."/>
            <person name="Copeland A."/>
            <person name="Cheng J.F."/>
            <person name="Chen F."/>
            <person name="Bruce D."/>
            <person name="Goodwin L."/>
            <person name="Pitluck S."/>
            <person name="Ivanova N."/>
            <person name="Mavromatis K."/>
            <person name="Mikhailova N."/>
            <person name="Pati A."/>
            <person name="Chen A."/>
            <person name="Palaniappan K."/>
            <person name="Land M."/>
            <person name="Hauser L."/>
            <person name="Chang Y.J."/>
            <person name="Jeffries C.D."/>
            <person name="Chain P."/>
            <person name="Saunders E."/>
            <person name="Detter J.C."/>
            <person name="Brettin T."/>
            <person name="Rohde M."/>
            <person name="Goker M."/>
            <person name="Bristow J."/>
            <person name="Eisen J.A."/>
            <person name="Markowitz V."/>
            <person name="Hugenholtz P."/>
            <person name="Kyrpides N.C."/>
            <person name="Klenk H.P."/>
            <person name="Lucas S."/>
        </authorList>
    </citation>
    <scope>NUCLEOTIDE SEQUENCE [LARGE SCALE GENOMIC DNA]</scope>
    <source>
        <strain evidence="3">ATCC 43595 / DSM 2588 / LMG 13176 / NBRC 15968 / NCIMB 11800 / UQM 2034</strain>
    </source>
</reference>
<protein>
    <recommendedName>
        <fullName evidence="4">DUF2306 domain-containing protein</fullName>
    </recommendedName>
</protein>
<gene>
    <name evidence="2" type="ordered locus">Cpin_5736</name>
</gene>
<keyword evidence="1" id="KW-0472">Membrane</keyword>
<proteinExistence type="predicted"/>
<feature type="transmembrane region" description="Helical" evidence="1">
    <location>
        <begin position="6"/>
        <end position="30"/>
    </location>
</feature>
<dbReference type="EMBL" id="CP001699">
    <property type="protein sequence ID" value="ACU63157.1"/>
    <property type="molecule type" value="Genomic_DNA"/>
</dbReference>